<dbReference type="eggNOG" id="COG0526">
    <property type="taxonomic scope" value="Bacteria"/>
</dbReference>
<keyword evidence="1" id="KW-0472">Membrane</keyword>
<evidence type="ECO:0000256" key="1">
    <source>
        <dbReference type="SAM" id="Phobius"/>
    </source>
</evidence>
<reference evidence="3 4" key="1">
    <citation type="submission" date="2012-06" db="EMBL/GenBank/DDBJ databases">
        <title>Finished chromosome of genome of Crinalium epipsammum PCC 9333.</title>
        <authorList>
            <consortium name="US DOE Joint Genome Institute"/>
            <person name="Gugger M."/>
            <person name="Coursin T."/>
            <person name="Rippka R."/>
            <person name="Tandeau De Marsac N."/>
            <person name="Huntemann M."/>
            <person name="Wei C.-L."/>
            <person name="Han J."/>
            <person name="Detter J.C."/>
            <person name="Han C."/>
            <person name="Tapia R."/>
            <person name="Davenport K."/>
            <person name="Daligault H."/>
            <person name="Erkkila T."/>
            <person name="Gu W."/>
            <person name="Munk A.C.C."/>
            <person name="Teshima H."/>
            <person name="Xu Y."/>
            <person name="Chain P."/>
            <person name="Chen A."/>
            <person name="Krypides N."/>
            <person name="Mavromatis K."/>
            <person name="Markowitz V."/>
            <person name="Szeto E."/>
            <person name="Ivanova N."/>
            <person name="Mikhailova N."/>
            <person name="Ovchinnikova G."/>
            <person name="Pagani I."/>
            <person name="Pati A."/>
            <person name="Goodwin L."/>
            <person name="Peters L."/>
            <person name="Pitluck S."/>
            <person name="Woyke T."/>
            <person name="Kerfeld C."/>
        </authorList>
    </citation>
    <scope>NUCLEOTIDE SEQUENCE [LARGE SCALE GENOMIC DNA]</scope>
    <source>
        <strain evidence="3 4">PCC 9333</strain>
    </source>
</reference>
<feature type="transmembrane region" description="Helical" evidence="1">
    <location>
        <begin position="21"/>
        <end position="41"/>
    </location>
</feature>
<evidence type="ECO:0000313" key="3">
    <source>
        <dbReference type="EMBL" id="AFZ15370.1"/>
    </source>
</evidence>
<keyword evidence="1" id="KW-0812">Transmembrane</keyword>
<dbReference type="STRING" id="1173022.Cri9333_4590"/>
<dbReference type="PROSITE" id="PS51257">
    <property type="entry name" value="PROKAR_LIPOPROTEIN"/>
    <property type="match status" value="1"/>
</dbReference>
<name>K9W7C3_9CYAN</name>
<dbReference type="PATRIC" id="fig|1173022.3.peg.4956"/>
<dbReference type="AlphaFoldDB" id="K9W7C3"/>
<dbReference type="SUPFAM" id="SSF52833">
    <property type="entry name" value="Thioredoxin-like"/>
    <property type="match status" value="1"/>
</dbReference>
<dbReference type="RefSeq" id="WP_015205461.1">
    <property type="nucleotide sequence ID" value="NC_019753.1"/>
</dbReference>
<keyword evidence="1" id="KW-1133">Transmembrane helix</keyword>
<dbReference type="InterPro" id="IPR012336">
    <property type="entry name" value="Thioredoxin-like_fold"/>
</dbReference>
<dbReference type="OrthoDB" id="423037at2"/>
<evidence type="ECO:0000313" key="4">
    <source>
        <dbReference type="Proteomes" id="UP000010472"/>
    </source>
</evidence>
<dbReference type="NCBIfam" id="NF038096">
    <property type="entry name" value="thylak_slr1796"/>
    <property type="match status" value="1"/>
</dbReference>
<organism evidence="3 4">
    <name type="scientific">Crinalium epipsammum PCC 9333</name>
    <dbReference type="NCBI Taxonomy" id="1173022"/>
    <lineage>
        <taxon>Bacteria</taxon>
        <taxon>Bacillati</taxon>
        <taxon>Cyanobacteriota</taxon>
        <taxon>Cyanophyceae</taxon>
        <taxon>Gomontiellales</taxon>
        <taxon>Gomontiellaceae</taxon>
        <taxon>Crinalium</taxon>
    </lineage>
</organism>
<dbReference type="EMBL" id="CP003620">
    <property type="protein sequence ID" value="AFZ15370.1"/>
    <property type="molecule type" value="Genomic_DNA"/>
</dbReference>
<gene>
    <name evidence="3" type="ORF">Cri9333_4590</name>
</gene>
<feature type="domain" description="Thioredoxin-like fold" evidence="2">
    <location>
        <begin position="79"/>
        <end position="171"/>
    </location>
</feature>
<accession>K9W7C3</accession>
<dbReference type="HOGENOM" id="CLU_093809_0_0_3"/>
<keyword evidence="4" id="KW-1185">Reference proteome</keyword>
<dbReference type="InterPro" id="IPR036249">
    <property type="entry name" value="Thioredoxin-like_sf"/>
</dbReference>
<dbReference type="Pfam" id="PF13098">
    <property type="entry name" value="Thioredoxin_2"/>
    <property type="match status" value="1"/>
</dbReference>
<proteinExistence type="predicted"/>
<evidence type="ECO:0000259" key="2">
    <source>
        <dbReference type="Pfam" id="PF13098"/>
    </source>
</evidence>
<dbReference type="Proteomes" id="UP000010472">
    <property type="component" value="Chromosome"/>
</dbReference>
<dbReference type="KEGG" id="cep:Cri9333_4590"/>
<dbReference type="Gene3D" id="3.40.30.10">
    <property type="entry name" value="Glutaredoxin"/>
    <property type="match status" value="1"/>
</dbReference>
<sequence>MIFSGLRQLTSVNHRHSLRRIVSGWVLTLIATLSCVLFLGMPSALAGINDDNFDGNIYALYGGNGSLVPAKDTIVSALQRSKPALLVFFLDDSRDSKQFATVVSTLQAYYGRAASFIPVNVDAIPIKSTYTPQEPGYYYQGVVPQTVLLDQNGKVVLNEKGRIPFEKVDDVFREVFNLVPNTESKQLKQKAFNEFNTELAR</sequence>
<protein>
    <recommendedName>
        <fullName evidence="2">Thioredoxin-like fold domain-containing protein</fullName>
    </recommendedName>
</protein>
<dbReference type="InterPro" id="IPR048069">
    <property type="entry name" value="Thylak_slr1796"/>
</dbReference>